<keyword evidence="3" id="KW-1185">Reference proteome</keyword>
<name>A0A1D1W1Q0_RAMVA</name>
<protein>
    <submittedName>
        <fullName evidence="2">Uncharacterized protein</fullName>
    </submittedName>
</protein>
<gene>
    <name evidence="2" type="primary">RvY_17307-1</name>
    <name evidence="2" type="synonym">RvY_17307.1</name>
    <name evidence="2" type="ORF">RvY_17307</name>
</gene>
<dbReference type="Proteomes" id="UP000186922">
    <property type="component" value="Unassembled WGS sequence"/>
</dbReference>
<accession>A0A1D1W1Q0</accession>
<evidence type="ECO:0000313" key="2">
    <source>
        <dbReference type="EMBL" id="GAV07480.1"/>
    </source>
</evidence>
<dbReference type="EMBL" id="BDGG01000015">
    <property type="protein sequence ID" value="GAV07480.1"/>
    <property type="molecule type" value="Genomic_DNA"/>
</dbReference>
<feature type="region of interest" description="Disordered" evidence="1">
    <location>
        <begin position="54"/>
        <end position="76"/>
    </location>
</feature>
<organism evidence="2 3">
    <name type="scientific">Ramazzottius varieornatus</name>
    <name type="common">Water bear</name>
    <name type="synonym">Tardigrade</name>
    <dbReference type="NCBI Taxonomy" id="947166"/>
    <lineage>
        <taxon>Eukaryota</taxon>
        <taxon>Metazoa</taxon>
        <taxon>Ecdysozoa</taxon>
        <taxon>Tardigrada</taxon>
        <taxon>Eutardigrada</taxon>
        <taxon>Parachela</taxon>
        <taxon>Hypsibioidea</taxon>
        <taxon>Ramazzottiidae</taxon>
        <taxon>Ramazzottius</taxon>
    </lineage>
</organism>
<proteinExistence type="predicted"/>
<evidence type="ECO:0000313" key="3">
    <source>
        <dbReference type="Proteomes" id="UP000186922"/>
    </source>
</evidence>
<reference evidence="2 3" key="1">
    <citation type="journal article" date="2016" name="Nat. Commun.">
        <title>Extremotolerant tardigrade genome and improved radiotolerance of human cultured cells by tardigrade-unique protein.</title>
        <authorList>
            <person name="Hashimoto T."/>
            <person name="Horikawa D.D."/>
            <person name="Saito Y."/>
            <person name="Kuwahara H."/>
            <person name="Kozuka-Hata H."/>
            <person name="Shin-I T."/>
            <person name="Minakuchi Y."/>
            <person name="Ohishi K."/>
            <person name="Motoyama A."/>
            <person name="Aizu T."/>
            <person name="Enomoto A."/>
            <person name="Kondo K."/>
            <person name="Tanaka S."/>
            <person name="Hara Y."/>
            <person name="Koshikawa S."/>
            <person name="Sagara H."/>
            <person name="Miura T."/>
            <person name="Yokobori S."/>
            <person name="Miyagawa K."/>
            <person name="Suzuki Y."/>
            <person name="Kubo T."/>
            <person name="Oyama M."/>
            <person name="Kohara Y."/>
            <person name="Fujiyama A."/>
            <person name="Arakawa K."/>
            <person name="Katayama T."/>
            <person name="Toyoda A."/>
            <person name="Kunieda T."/>
        </authorList>
    </citation>
    <scope>NUCLEOTIDE SEQUENCE [LARGE SCALE GENOMIC DNA]</scope>
    <source>
        <strain evidence="2 3">YOKOZUNA-1</strain>
    </source>
</reference>
<evidence type="ECO:0000256" key="1">
    <source>
        <dbReference type="SAM" id="MobiDB-lite"/>
    </source>
</evidence>
<dbReference type="AlphaFoldDB" id="A0A1D1W1Q0"/>
<comment type="caution">
    <text evidence="2">The sequence shown here is derived from an EMBL/GenBank/DDBJ whole genome shotgun (WGS) entry which is preliminary data.</text>
</comment>
<sequence length="76" mass="8595">MSEYFRKAEDKHNPLVRRQQVVLRATYSGNQFSQLAILDLLLPTAETGTVDSSNRAEISLPHTMQTTSFTQSITPR</sequence>